<comment type="caution">
    <text evidence="2">The sequence shown here is derived from an EMBL/GenBank/DDBJ whole genome shotgun (WGS) entry which is preliminary data.</text>
</comment>
<proteinExistence type="predicted"/>
<feature type="region of interest" description="Disordered" evidence="1">
    <location>
        <begin position="465"/>
        <end position="590"/>
    </location>
</feature>
<feature type="compositionally biased region" description="Basic and acidic residues" evidence="1">
    <location>
        <begin position="406"/>
        <end position="417"/>
    </location>
</feature>
<dbReference type="EMBL" id="JACVVK020000035">
    <property type="protein sequence ID" value="KAK7500703.1"/>
    <property type="molecule type" value="Genomic_DNA"/>
</dbReference>
<gene>
    <name evidence="2" type="ORF">BaRGS_00007947</name>
</gene>
<evidence type="ECO:0000313" key="3">
    <source>
        <dbReference type="Proteomes" id="UP001519460"/>
    </source>
</evidence>
<dbReference type="Proteomes" id="UP001519460">
    <property type="component" value="Unassembled WGS sequence"/>
</dbReference>
<feature type="compositionally biased region" description="Basic and acidic residues" evidence="1">
    <location>
        <begin position="576"/>
        <end position="590"/>
    </location>
</feature>
<protein>
    <submittedName>
        <fullName evidence="2">Uncharacterized protein</fullName>
    </submittedName>
</protein>
<feature type="compositionally biased region" description="Basic and acidic residues" evidence="1">
    <location>
        <begin position="467"/>
        <end position="476"/>
    </location>
</feature>
<accession>A0ABD0LNX9</accession>
<sequence>MAALQDSGKLEAWYQYFQQCASWGMTYDSKQGKWQKVSNTAMQGQNQTGQSMMQNQAAYQGQDYYSGANSGNLYSYYQNAGTYGQPEYTSAYGSNSGVATATNPSNTNSAATGNFGNGAGGNAWATAFANMTQTFGNSTTGQNFGNSAGQNSSNSTAGQIFGNAFGQSAGNSTAGSSFGNTFGHNVANSTAGQGFGNAFGQNTASSSTGQNFGNSNTAQAFGNNTGQNFGSGAGGGMLGNMAGNLGGLMSLLGSNLFQNNAAFGGNCAIDGEGGYYAAPVDSAFQTFDGMTMGGQGKKWSGKDGKQNFYGGRFAGTDLSFSGQMAAMQGGKGKTKHMMPGVRVNATNERVVDVECPLNLFSKWRQLHKSFFKQDTEVIRHLFEIHDTYCEDCQERLGQKKQFKGKKGWEQPLKKESEQEAEEDVEMTEEELEMQRLMGFSNFNTTKEAMAKGKLLETQSAVNLNSADTKEKNKNTEVEGNGVDTEASSTKTTEGTEAPSEQTATTSAQLIGTVPTETDKSVAEPSLWPKAKPSGLYADSQTDGAASATPAETDSALVSEGGTSGEQDGNSNDGQQEEPKPEEEKGSALTDEERLVMQKLGWSVFNKKHSRFSQQQLAGEPSYGRVTQQTVLESGKSRLDWRTKPAERYTQTFGGMPDRFTSFTNPDSTRLFFPAENRYCCEKGVQEACGKVIIHLALGPRHVACQHNNCVHMQSASGFRQNKPPLRTIRVK</sequence>
<feature type="region of interest" description="Disordered" evidence="1">
    <location>
        <begin position="201"/>
        <end position="220"/>
    </location>
</feature>
<organism evidence="2 3">
    <name type="scientific">Batillaria attramentaria</name>
    <dbReference type="NCBI Taxonomy" id="370345"/>
    <lineage>
        <taxon>Eukaryota</taxon>
        <taxon>Metazoa</taxon>
        <taxon>Spiralia</taxon>
        <taxon>Lophotrochozoa</taxon>
        <taxon>Mollusca</taxon>
        <taxon>Gastropoda</taxon>
        <taxon>Caenogastropoda</taxon>
        <taxon>Sorbeoconcha</taxon>
        <taxon>Cerithioidea</taxon>
        <taxon>Batillariidae</taxon>
        <taxon>Batillaria</taxon>
    </lineage>
</organism>
<dbReference type="AlphaFoldDB" id="A0ABD0LNX9"/>
<name>A0ABD0LNX9_9CAEN</name>
<reference evidence="2 3" key="1">
    <citation type="journal article" date="2023" name="Sci. Data">
        <title>Genome assembly of the Korean intertidal mud-creeper Batillaria attramentaria.</title>
        <authorList>
            <person name="Patra A.K."/>
            <person name="Ho P.T."/>
            <person name="Jun S."/>
            <person name="Lee S.J."/>
            <person name="Kim Y."/>
            <person name="Won Y.J."/>
        </authorList>
    </citation>
    <scope>NUCLEOTIDE SEQUENCE [LARGE SCALE GENOMIC DNA]</scope>
    <source>
        <strain evidence="2">Wonlab-2016</strain>
    </source>
</reference>
<feature type="compositionally biased region" description="Polar residues" evidence="1">
    <location>
        <begin position="485"/>
        <end position="509"/>
    </location>
</feature>
<evidence type="ECO:0000256" key="1">
    <source>
        <dbReference type="SAM" id="MobiDB-lite"/>
    </source>
</evidence>
<evidence type="ECO:0000313" key="2">
    <source>
        <dbReference type="EMBL" id="KAK7500703.1"/>
    </source>
</evidence>
<feature type="region of interest" description="Disordered" evidence="1">
    <location>
        <begin position="400"/>
        <end position="421"/>
    </location>
</feature>
<feature type="non-terminal residue" evidence="2">
    <location>
        <position position="731"/>
    </location>
</feature>
<keyword evidence="3" id="KW-1185">Reference proteome</keyword>